<evidence type="ECO:0000256" key="7">
    <source>
        <dbReference type="SAM" id="MobiDB-lite"/>
    </source>
</evidence>
<feature type="region of interest" description="Disordered" evidence="7">
    <location>
        <begin position="1152"/>
        <end position="1246"/>
    </location>
</feature>
<dbReference type="PANTHER" id="PTHR14453:SF67">
    <property type="entry name" value="POLY [ADP-RIBOSE] POLYMERASE"/>
    <property type="match status" value="1"/>
</dbReference>
<evidence type="ECO:0000256" key="2">
    <source>
        <dbReference type="ARBA" id="ARBA00022676"/>
    </source>
</evidence>
<dbReference type="Proteomes" id="UP000225706">
    <property type="component" value="Unassembled WGS sequence"/>
</dbReference>
<dbReference type="InterPro" id="IPR052056">
    <property type="entry name" value="Mono-ARTD/PARP"/>
</dbReference>
<feature type="compositionally biased region" description="Polar residues" evidence="7">
    <location>
        <begin position="799"/>
        <end position="813"/>
    </location>
</feature>
<evidence type="ECO:0000313" key="11">
    <source>
        <dbReference type="Proteomes" id="UP000225706"/>
    </source>
</evidence>
<feature type="compositionally biased region" description="Basic and acidic residues" evidence="7">
    <location>
        <begin position="1154"/>
        <end position="1212"/>
    </location>
</feature>
<dbReference type="InterPro" id="IPR039399">
    <property type="entry name" value="Deltex_C_sf"/>
</dbReference>
<dbReference type="Pfam" id="PF23085">
    <property type="entry name" value="RRM_PARP14_3"/>
    <property type="match status" value="1"/>
</dbReference>
<dbReference type="OrthoDB" id="527344at2759"/>
<feature type="domain" description="Macro" evidence="9">
    <location>
        <begin position="552"/>
        <end position="742"/>
    </location>
</feature>
<dbReference type="Gene3D" id="3.30.70.330">
    <property type="match status" value="1"/>
</dbReference>
<feature type="region of interest" description="Disordered" evidence="7">
    <location>
        <begin position="388"/>
        <end position="429"/>
    </location>
</feature>
<dbReference type="PROSITE" id="PS51154">
    <property type="entry name" value="MACRO"/>
    <property type="match status" value="3"/>
</dbReference>
<dbReference type="GO" id="GO:0016757">
    <property type="term" value="F:glycosyltransferase activity"/>
    <property type="evidence" value="ECO:0007669"/>
    <property type="project" value="UniProtKB-KW"/>
</dbReference>
<dbReference type="SMART" id="SM00506">
    <property type="entry name" value="A1pp"/>
    <property type="match status" value="3"/>
</dbReference>
<evidence type="ECO:0000313" key="10">
    <source>
        <dbReference type="EMBL" id="PFX22290.1"/>
    </source>
</evidence>
<evidence type="ECO:0000259" key="8">
    <source>
        <dbReference type="PROSITE" id="PS50102"/>
    </source>
</evidence>
<name>A0A2B4S0G1_STYPI</name>
<keyword evidence="2" id="KW-0328">Glycosyltransferase</keyword>
<dbReference type="GO" id="GO:0003723">
    <property type="term" value="F:RNA binding"/>
    <property type="evidence" value="ECO:0007669"/>
    <property type="project" value="UniProtKB-UniRule"/>
</dbReference>
<feature type="region of interest" description="Disordered" evidence="7">
    <location>
        <begin position="1"/>
        <end position="22"/>
    </location>
</feature>
<accession>A0A2B4S0G1</accession>
<feature type="compositionally biased region" description="Basic and acidic residues" evidence="7">
    <location>
        <begin position="328"/>
        <end position="340"/>
    </location>
</feature>
<feature type="region of interest" description="Disordered" evidence="7">
    <location>
        <begin position="271"/>
        <end position="295"/>
    </location>
</feature>
<reference evidence="11" key="1">
    <citation type="journal article" date="2017" name="bioRxiv">
        <title>Comparative analysis of the genomes of Stylophora pistillata and Acropora digitifera provides evidence for extensive differences between species of corals.</title>
        <authorList>
            <person name="Voolstra C.R."/>
            <person name="Li Y."/>
            <person name="Liew Y.J."/>
            <person name="Baumgarten S."/>
            <person name="Zoccola D."/>
            <person name="Flot J.-F."/>
            <person name="Tambutte S."/>
            <person name="Allemand D."/>
            <person name="Aranda M."/>
        </authorList>
    </citation>
    <scope>NUCLEOTIDE SEQUENCE [LARGE SCALE GENOMIC DNA]</scope>
</reference>
<feature type="compositionally biased region" description="Polar residues" evidence="7">
    <location>
        <begin position="12"/>
        <end position="22"/>
    </location>
</feature>
<dbReference type="GO" id="GO:0010629">
    <property type="term" value="P:negative regulation of gene expression"/>
    <property type="evidence" value="ECO:0007669"/>
    <property type="project" value="TreeGrafter"/>
</dbReference>
<feature type="region of interest" description="Disordered" evidence="7">
    <location>
        <begin position="328"/>
        <end position="348"/>
    </location>
</feature>
<evidence type="ECO:0000256" key="3">
    <source>
        <dbReference type="ARBA" id="ARBA00022679"/>
    </source>
</evidence>
<feature type="region of interest" description="Disordered" evidence="7">
    <location>
        <begin position="455"/>
        <end position="553"/>
    </location>
</feature>
<feature type="compositionally biased region" description="Polar residues" evidence="7">
    <location>
        <begin position="1872"/>
        <end position="1885"/>
    </location>
</feature>
<feature type="compositionally biased region" description="Basic and acidic residues" evidence="7">
    <location>
        <begin position="1703"/>
        <end position="1724"/>
    </location>
</feature>
<keyword evidence="6" id="KW-0694">RNA-binding</keyword>
<evidence type="ECO:0000256" key="1">
    <source>
        <dbReference type="ARBA" id="ARBA00004123"/>
    </source>
</evidence>
<keyword evidence="11" id="KW-1185">Reference proteome</keyword>
<dbReference type="PROSITE" id="PS50102">
    <property type="entry name" value="RRM"/>
    <property type="match status" value="1"/>
</dbReference>
<feature type="region of interest" description="Disordered" evidence="7">
    <location>
        <begin position="184"/>
        <end position="231"/>
    </location>
</feature>
<feature type="region of interest" description="Disordered" evidence="7">
    <location>
        <begin position="1465"/>
        <end position="1511"/>
    </location>
</feature>
<organism evidence="10 11">
    <name type="scientific">Stylophora pistillata</name>
    <name type="common">Smooth cauliflower coral</name>
    <dbReference type="NCBI Taxonomy" id="50429"/>
    <lineage>
        <taxon>Eukaryota</taxon>
        <taxon>Metazoa</taxon>
        <taxon>Cnidaria</taxon>
        <taxon>Anthozoa</taxon>
        <taxon>Hexacorallia</taxon>
        <taxon>Scleractinia</taxon>
        <taxon>Astrocoeniina</taxon>
        <taxon>Pocilloporidae</taxon>
        <taxon>Stylophora</taxon>
    </lineage>
</organism>
<evidence type="ECO:0000259" key="9">
    <source>
        <dbReference type="PROSITE" id="PS51154"/>
    </source>
</evidence>
<feature type="domain" description="Macro" evidence="9">
    <location>
        <begin position="897"/>
        <end position="1085"/>
    </location>
</feature>
<feature type="compositionally biased region" description="Basic and acidic residues" evidence="7">
    <location>
        <begin position="816"/>
        <end position="832"/>
    </location>
</feature>
<feature type="compositionally biased region" description="Basic and acidic residues" evidence="7">
    <location>
        <begin position="879"/>
        <end position="889"/>
    </location>
</feature>
<keyword evidence="3" id="KW-0808">Transferase</keyword>
<feature type="region of interest" description="Disordered" evidence="7">
    <location>
        <begin position="1866"/>
        <end position="1885"/>
    </location>
</feature>
<keyword evidence="5" id="KW-0539">Nucleus</keyword>
<feature type="compositionally biased region" description="Polar residues" evidence="7">
    <location>
        <begin position="890"/>
        <end position="900"/>
    </location>
</feature>
<dbReference type="InterPro" id="IPR035979">
    <property type="entry name" value="RBD_domain_sf"/>
</dbReference>
<comment type="subcellular location">
    <subcellularLocation>
        <location evidence="1">Nucleus</location>
    </subcellularLocation>
</comment>
<dbReference type="InterPro" id="IPR039396">
    <property type="entry name" value="Deltex_C"/>
</dbReference>
<feature type="compositionally biased region" description="Polar residues" evidence="7">
    <location>
        <begin position="1772"/>
        <end position="1788"/>
    </location>
</feature>
<dbReference type="GO" id="GO:0003714">
    <property type="term" value="F:transcription corepressor activity"/>
    <property type="evidence" value="ECO:0007669"/>
    <property type="project" value="TreeGrafter"/>
</dbReference>
<feature type="region of interest" description="Disordered" evidence="7">
    <location>
        <begin position="1703"/>
        <end position="1788"/>
    </location>
</feature>
<sequence length="2032" mass="224812">MAAKQVFVDGQRNPQAGDTSTANRSVLVKNLSPSTSKEAIIIYFQRRKNGGGEVDDVRLLSEGVAVVTFDKDEVAESVLKRAHNIDGVQVTVERNVQTSNQVFGKVAGRLNPQSLGLSFSSLEEILQSIKDETGVEWQTIFDGFVVSGTFEQITKVHSLLQKTKPIKTHQRKRETVQTDCKRSVFGDPKAMGQPPQIETNLTKPAIGRKNPSIDSNLTGKANMRDSQGRGLNHRMNMVNSKETYNGGDKSVHLESFIDGSVVPSFEFSGAESTLSRKQKHKSEKSEFQSSDRYQAEDLIATAGSKKKTDEARKLENEFKNSQILGVKEQRSSREGAETFRDPGIPNMMAQSDTRLADIDIKGKHKEGKRLPNNNFQPSTVDKRIDTQGEAPIQDVSFPKNSEETDLETSESYAEKKTIVEDPNNRTDSAGLVTKEVSSDAVGSALRLASFSRGIPIGSKHKNQEETNPFETLPKNAHEENNNGQRIVRENGNPSQDNGRKAVRNRRNEENGMIEAPQRNELCERQTHPLSNSPKSPDENIREPESSTGLTKGNHIKFSTETGITVLLLKGDITSHNVDVLICPANPSLCYQEGLSKEIQEKGGRSVKDDCHRITQGQEMPKFGEAYFTRGGNLPCKAILHAILPRWTDDQEEKKEVQHQIHVCLKYALTLASDQRHRSAAFPPLGQEWNPIPVCVSAKIITRVIAVCSKGADSLHSGVTDFHILCEEDATFGVFAKELKEFSFRDKQGPCFMILESENKAVASQSTRISGSGRKKDDFSSVKRTPVQEKQSAILVPASETDSSPQPVSLNHGTESGIDHQNHDGDDFSRLGRGNERENTFLENEEEAVKNHSNGEKNFIEAPHQKDFSREKAYPQSKSPKSDEQMKEQESSTNLMRNNHTRFSTKTGITVMLLKGDITSHNVDVLICPADPSLCYQEGLSKEIQEKGGQSLKDECQRITQGQNALKIGDAFFTDGGNLPCKVVLHAILPYWSSDKEDKKEVKREIHGCLKHGLTLVSGHRSVAFPPLGQEWNPIPVHASAEVITRVIAAFCRSVGSLHSGVSEFPIVCEDDATFSVFAKELKGLSLPDTQQPYFVEAENKTVPYQSNRRCGSGPKTKESSSLKGNLCMEIKSATLLPVSKTDSALQSALFSHGTESKSSHQTLDETKPCESLPKKQRVDENSRLRNVKEKENTSLGDRGEAVGNTPKDEKSSIEAPQQNEICEEKASPESESPNSDESIEDLKSSSSLMKNGHIKFSTETGITVMLLKGDVTSHDVDVLICPAKPSLCYKEGMSWQIQERGGRPVKDECLMITQGQNTLKYGEVHVTNSGNLPCKALLHAIVPLWTDDNEDKTKLKRQIHACLKTGLLLASGHRHRSVAFPPLGQEWNPIPDHVSAEVITRVVAKFSRGIGPLHSGVTDIHIVCEDDAIFSVFAKELEEFSLPHEQKKHFVTRQKLYKDNEAVANENTETSGNGCIEHESSTPKEIPCQGATFPSSSRSDSVPEKEIETTHMVSPKEKILTSSFAIKPIEGLAAVDNEMTTIEVDDSSQPEEARAFEILGAMSGRRLVQLFEDVSKSISGGKSLKREMGEEIQRDEFELKVNVSHDFGKKHSLQLQQSTAVDPLRGQEELGQHHSQRNRRQKLPALSMGKNTIIRKSSNSSSLHNDGRVLEGFMSPTIEALMNADLHLGDQGLTLLHDDEENATKTEDQEKHEKSYLPDLHDENYSSARSIPRSNDVQNNANMPHNSRGKDENILASNMGLGTPDILETTDKNSSSVGSKYDENGSQTLPEKNVSAETAKVQSARVLCALCQKAVDQITPQNSNTCEEHKFCEDCTQRAFSFSDDYPACTDAHGFINPKRVDITTQRRRSNLDTQDTHPSTSNSIPLVEHLNSAYKSVSPQGNQPPGQIMWKKYAEGLPGFEDYGTFVVTFTFYGGLQSPEHPNPGRSYKGISCVAYFPDTQEGKQLLKLLRKAFDARLVFTVSQTAANESGQVVLDGLELKTTAESYLRNGQPDMDYFARLKGQLEAKGIW</sequence>
<dbReference type="GO" id="GO:0005737">
    <property type="term" value="C:cytoplasm"/>
    <property type="evidence" value="ECO:0007669"/>
    <property type="project" value="TreeGrafter"/>
</dbReference>
<dbReference type="InterPro" id="IPR043472">
    <property type="entry name" value="Macro_dom-like"/>
</dbReference>
<feature type="compositionally biased region" description="Basic and acidic residues" evidence="7">
    <location>
        <begin position="535"/>
        <end position="544"/>
    </location>
</feature>
<feature type="domain" description="Macro" evidence="9">
    <location>
        <begin position="1251"/>
        <end position="1441"/>
    </location>
</feature>
<dbReference type="PANTHER" id="PTHR14453">
    <property type="entry name" value="PARP/ZINC FINGER CCCH TYPE DOMAIN CONTAINING PROTEIN"/>
    <property type="match status" value="1"/>
</dbReference>
<dbReference type="InterPro" id="IPR012677">
    <property type="entry name" value="Nucleotide-bd_a/b_plait_sf"/>
</dbReference>
<feature type="compositionally biased region" description="Basic and acidic residues" evidence="7">
    <location>
        <begin position="412"/>
        <end position="424"/>
    </location>
</feature>
<comment type="caution">
    <text evidence="10">The sequence shown here is derived from an EMBL/GenBank/DDBJ whole genome shotgun (WGS) entry which is preliminary data.</text>
</comment>
<feature type="compositionally biased region" description="Basic and acidic residues" evidence="7">
    <location>
        <begin position="846"/>
        <end position="872"/>
    </location>
</feature>
<dbReference type="InterPro" id="IPR002589">
    <property type="entry name" value="Macro_dom"/>
</dbReference>
<keyword evidence="4" id="KW-0520">NAD</keyword>
<dbReference type="SUPFAM" id="SSF54928">
    <property type="entry name" value="RNA-binding domain, RBD"/>
    <property type="match status" value="1"/>
</dbReference>
<dbReference type="SUPFAM" id="SSF52949">
    <property type="entry name" value="Macro domain-like"/>
    <property type="match status" value="3"/>
</dbReference>
<protein>
    <submittedName>
        <fullName evidence="10">E3 ubiquitin-protein ligase DTX3L</fullName>
    </submittedName>
</protein>
<proteinExistence type="predicted"/>
<evidence type="ECO:0000256" key="4">
    <source>
        <dbReference type="ARBA" id="ARBA00023027"/>
    </source>
</evidence>
<dbReference type="Pfam" id="PF18102">
    <property type="entry name" value="DTC"/>
    <property type="match status" value="1"/>
</dbReference>
<feature type="region of interest" description="Disordered" evidence="7">
    <location>
        <begin position="844"/>
        <end position="900"/>
    </location>
</feature>
<gene>
    <name evidence="10" type="primary">DTX3L</name>
    <name evidence="10" type="ORF">AWC38_SpisGene13209</name>
</gene>
<dbReference type="SMART" id="SM00360">
    <property type="entry name" value="RRM"/>
    <property type="match status" value="1"/>
</dbReference>
<feature type="region of interest" description="Disordered" evidence="7">
    <location>
        <begin position="762"/>
        <end position="832"/>
    </location>
</feature>
<evidence type="ECO:0000256" key="5">
    <source>
        <dbReference type="ARBA" id="ARBA00023242"/>
    </source>
</evidence>
<feature type="compositionally biased region" description="Basic and acidic residues" evidence="7">
    <location>
        <begin position="1501"/>
        <end position="1511"/>
    </location>
</feature>
<dbReference type="Gene3D" id="3.30.390.130">
    <property type="match status" value="1"/>
</dbReference>
<dbReference type="EMBL" id="LSMT01000244">
    <property type="protein sequence ID" value="PFX22290.1"/>
    <property type="molecule type" value="Genomic_DNA"/>
</dbReference>
<dbReference type="Gene3D" id="3.40.220.10">
    <property type="entry name" value="Leucine Aminopeptidase, subunit E, domain 1"/>
    <property type="match status" value="3"/>
</dbReference>
<dbReference type="InterPro" id="IPR000504">
    <property type="entry name" value="RRM_dom"/>
</dbReference>
<evidence type="ECO:0000256" key="6">
    <source>
        <dbReference type="PROSITE-ProRule" id="PRU00176"/>
    </source>
</evidence>
<dbReference type="Pfam" id="PF01661">
    <property type="entry name" value="Macro"/>
    <property type="match status" value="3"/>
</dbReference>
<feature type="compositionally biased region" description="Polar residues" evidence="7">
    <location>
        <begin position="1725"/>
        <end position="1745"/>
    </location>
</feature>
<dbReference type="GO" id="GO:0005634">
    <property type="term" value="C:nucleus"/>
    <property type="evidence" value="ECO:0007669"/>
    <property type="project" value="UniProtKB-SubCell"/>
</dbReference>
<feature type="domain" description="RRM" evidence="8">
    <location>
        <begin position="24"/>
        <end position="97"/>
    </location>
</feature>